<accession>A0ABR0K8U7</accession>
<gene>
    <name evidence="2" type="ORF">LTR16_007771</name>
</gene>
<reference evidence="2 3" key="1">
    <citation type="submission" date="2023-08" db="EMBL/GenBank/DDBJ databases">
        <title>Black Yeasts Isolated from many extreme environments.</title>
        <authorList>
            <person name="Coleine C."/>
            <person name="Stajich J.E."/>
            <person name="Selbmann L."/>
        </authorList>
    </citation>
    <scope>NUCLEOTIDE SEQUENCE [LARGE SCALE GENOMIC DNA]</scope>
    <source>
        <strain evidence="2 3">CCFEE 536</strain>
    </source>
</reference>
<sequence length="79" mass="8798">MASTPMAPSEDAAILGRPTVADLQGDSHYAQIARKHWLTSVKAPKVKPDVIKQELWDHLEKEGFAFGSLMLLEQLQLIE</sequence>
<name>A0ABR0K8U7_9PEZI</name>
<evidence type="ECO:0000259" key="1">
    <source>
        <dbReference type="Pfam" id="PF16399"/>
    </source>
</evidence>
<keyword evidence="3" id="KW-1185">Reference proteome</keyword>
<feature type="non-terminal residue" evidence="2">
    <location>
        <position position="79"/>
    </location>
</feature>
<proteinExistence type="predicted"/>
<dbReference type="Pfam" id="PF16399">
    <property type="entry name" value="Aquarius_N_1st"/>
    <property type="match status" value="1"/>
</dbReference>
<organism evidence="2 3">
    <name type="scientific">Cryomyces antarcticus</name>
    <dbReference type="NCBI Taxonomy" id="329879"/>
    <lineage>
        <taxon>Eukaryota</taxon>
        <taxon>Fungi</taxon>
        <taxon>Dikarya</taxon>
        <taxon>Ascomycota</taxon>
        <taxon>Pezizomycotina</taxon>
        <taxon>Dothideomycetes</taxon>
        <taxon>Dothideomycetes incertae sedis</taxon>
        <taxon>Cryomyces</taxon>
    </lineage>
</organism>
<comment type="caution">
    <text evidence="2">The sequence shown here is derived from an EMBL/GenBank/DDBJ whole genome shotgun (WGS) entry which is preliminary data.</text>
</comment>
<feature type="domain" description="RNA helicase aquarius N-terminal" evidence="1">
    <location>
        <begin position="29"/>
        <end position="79"/>
    </location>
</feature>
<dbReference type="InterPro" id="IPR032174">
    <property type="entry name" value="Aquarius_N"/>
</dbReference>
<dbReference type="EMBL" id="JAVRRA010026338">
    <property type="protein sequence ID" value="KAK5092127.1"/>
    <property type="molecule type" value="Genomic_DNA"/>
</dbReference>
<evidence type="ECO:0000313" key="2">
    <source>
        <dbReference type="EMBL" id="KAK5092127.1"/>
    </source>
</evidence>
<evidence type="ECO:0000313" key="3">
    <source>
        <dbReference type="Proteomes" id="UP001357485"/>
    </source>
</evidence>
<dbReference type="Proteomes" id="UP001357485">
    <property type="component" value="Unassembled WGS sequence"/>
</dbReference>
<protein>
    <recommendedName>
        <fullName evidence="1">RNA helicase aquarius N-terminal domain-containing protein</fullName>
    </recommendedName>
</protein>